<protein>
    <submittedName>
        <fullName evidence="2">DNA-binding protein</fullName>
    </submittedName>
</protein>
<dbReference type="AlphaFoldDB" id="A0A7V6A590"/>
<evidence type="ECO:0000259" key="1">
    <source>
        <dbReference type="Pfam" id="PF26390"/>
    </source>
</evidence>
<proteinExistence type="predicted"/>
<name>A0A7V6A590_9BACT</name>
<dbReference type="GO" id="GO:0003677">
    <property type="term" value="F:DNA binding"/>
    <property type="evidence" value="ECO:0007669"/>
    <property type="project" value="UniProtKB-KW"/>
</dbReference>
<gene>
    <name evidence="2" type="ORF">ENV52_12345</name>
</gene>
<feature type="domain" description="Magnetosome protein MamS/MamX" evidence="1">
    <location>
        <begin position="38"/>
        <end position="121"/>
    </location>
</feature>
<accession>A0A7V6A590</accession>
<dbReference type="Pfam" id="PF26390">
    <property type="entry name" value="MamS_MamX"/>
    <property type="match status" value="1"/>
</dbReference>
<comment type="caution">
    <text evidence="2">The sequence shown here is derived from an EMBL/GenBank/DDBJ whole genome shotgun (WGS) entry which is preliminary data.</text>
</comment>
<dbReference type="EMBL" id="DTGR01000192">
    <property type="protein sequence ID" value="HHS30477.1"/>
    <property type="molecule type" value="Genomic_DNA"/>
</dbReference>
<organism evidence="2">
    <name type="scientific">Desulfobacca acetoxidans</name>
    <dbReference type="NCBI Taxonomy" id="60893"/>
    <lineage>
        <taxon>Bacteria</taxon>
        <taxon>Pseudomonadati</taxon>
        <taxon>Thermodesulfobacteriota</taxon>
        <taxon>Desulfobaccia</taxon>
        <taxon>Desulfobaccales</taxon>
        <taxon>Desulfobaccaceae</taxon>
        <taxon>Desulfobacca</taxon>
    </lineage>
</organism>
<reference evidence="2" key="1">
    <citation type="journal article" date="2020" name="mSystems">
        <title>Genome- and Community-Level Interaction Insights into Carbon Utilization and Element Cycling Functions of Hydrothermarchaeota in Hydrothermal Sediment.</title>
        <authorList>
            <person name="Zhou Z."/>
            <person name="Liu Y."/>
            <person name="Xu W."/>
            <person name="Pan J."/>
            <person name="Luo Z.H."/>
            <person name="Li M."/>
        </authorList>
    </citation>
    <scope>NUCLEOTIDE SEQUENCE [LARGE SCALE GENOMIC DNA]</scope>
    <source>
        <strain evidence="2">SpSt-767</strain>
    </source>
</reference>
<evidence type="ECO:0000313" key="2">
    <source>
        <dbReference type="EMBL" id="HHS30477.1"/>
    </source>
</evidence>
<dbReference type="InterPro" id="IPR058837">
    <property type="entry name" value="MamS_MamX_dom"/>
</dbReference>
<sequence>MKRWLIAGVILCFMMLALVQTGLGQGGGKGPLPFNPQTVETVQGIVVEAPEVRQTGLPEMEHLTLKTKQEKLTVVLGPNWYLAKQGWKINLLDRLDATGSRLNLDGKPALIAQEVKKGDQVMKFRDSSGRPLWARPRPQAQ</sequence>
<keyword evidence="2" id="KW-0238">DNA-binding</keyword>